<gene>
    <name evidence="1" type="ORF">FOMPIDRAFT_1097583</name>
</gene>
<feature type="non-terminal residue" evidence="1">
    <location>
        <position position="140"/>
    </location>
</feature>
<dbReference type="EMBL" id="KE504171">
    <property type="protein sequence ID" value="EPS97888.1"/>
    <property type="molecule type" value="Genomic_DNA"/>
</dbReference>
<evidence type="ECO:0000313" key="2">
    <source>
        <dbReference type="Proteomes" id="UP000015241"/>
    </source>
</evidence>
<dbReference type="InParanoid" id="S8E3C0"/>
<accession>S8E3C0</accession>
<dbReference type="OrthoDB" id="2798901at2759"/>
<evidence type="ECO:0008006" key="3">
    <source>
        <dbReference type="Google" id="ProtNLM"/>
    </source>
</evidence>
<organism evidence="1 2">
    <name type="scientific">Fomitopsis schrenkii</name>
    <name type="common">Brown rot fungus</name>
    <dbReference type="NCBI Taxonomy" id="2126942"/>
    <lineage>
        <taxon>Eukaryota</taxon>
        <taxon>Fungi</taxon>
        <taxon>Dikarya</taxon>
        <taxon>Basidiomycota</taxon>
        <taxon>Agaricomycotina</taxon>
        <taxon>Agaricomycetes</taxon>
        <taxon>Polyporales</taxon>
        <taxon>Fomitopsis</taxon>
    </lineage>
</organism>
<proteinExistence type="predicted"/>
<dbReference type="HOGENOM" id="CLU_1839868_0_0_1"/>
<dbReference type="AlphaFoldDB" id="S8E3C0"/>
<reference evidence="1 2" key="1">
    <citation type="journal article" date="2012" name="Science">
        <title>The Paleozoic origin of enzymatic lignin decomposition reconstructed from 31 fungal genomes.</title>
        <authorList>
            <person name="Floudas D."/>
            <person name="Binder M."/>
            <person name="Riley R."/>
            <person name="Barry K."/>
            <person name="Blanchette R.A."/>
            <person name="Henrissat B."/>
            <person name="Martinez A.T."/>
            <person name="Otillar R."/>
            <person name="Spatafora J.W."/>
            <person name="Yadav J.S."/>
            <person name="Aerts A."/>
            <person name="Benoit I."/>
            <person name="Boyd A."/>
            <person name="Carlson A."/>
            <person name="Copeland A."/>
            <person name="Coutinho P.M."/>
            <person name="de Vries R.P."/>
            <person name="Ferreira P."/>
            <person name="Findley K."/>
            <person name="Foster B."/>
            <person name="Gaskell J."/>
            <person name="Glotzer D."/>
            <person name="Gorecki P."/>
            <person name="Heitman J."/>
            <person name="Hesse C."/>
            <person name="Hori C."/>
            <person name="Igarashi K."/>
            <person name="Jurgens J.A."/>
            <person name="Kallen N."/>
            <person name="Kersten P."/>
            <person name="Kohler A."/>
            <person name="Kuees U."/>
            <person name="Kumar T.K.A."/>
            <person name="Kuo A."/>
            <person name="LaButti K."/>
            <person name="Larrondo L.F."/>
            <person name="Lindquist E."/>
            <person name="Ling A."/>
            <person name="Lombard V."/>
            <person name="Lucas S."/>
            <person name="Lundell T."/>
            <person name="Martin R."/>
            <person name="McLaughlin D.J."/>
            <person name="Morgenstern I."/>
            <person name="Morin E."/>
            <person name="Murat C."/>
            <person name="Nagy L.G."/>
            <person name="Nolan M."/>
            <person name="Ohm R.A."/>
            <person name="Patyshakuliyeva A."/>
            <person name="Rokas A."/>
            <person name="Ruiz-Duenas F.J."/>
            <person name="Sabat G."/>
            <person name="Salamov A."/>
            <person name="Samejima M."/>
            <person name="Schmutz J."/>
            <person name="Slot J.C."/>
            <person name="St John F."/>
            <person name="Stenlid J."/>
            <person name="Sun H."/>
            <person name="Sun S."/>
            <person name="Syed K."/>
            <person name="Tsang A."/>
            <person name="Wiebenga A."/>
            <person name="Young D."/>
            <person name="Pisabarro A."/>
            <person name="Eastwood D.C."/>
            <person name="Martin F."/>
            <person name="Cullen D."/>
            <person name="Grigoriev I.V."/>
            <person name="Hibbett D.S."/>
        </authorList>
    </citation>
    <scope>NUCLEOTIDE SEQUENCE</scope>
    <source>
        <strain evidence="2">FP-58527</strain>
    </source>
</reference>
<evidence type="ECO:0000313" key="1">
    <source>
        <dbReference type="EMBL" id="EPS97888.1"/>
    </source>
</evidence>
<protein>
    <recommendedName>
        <fullName evidence="3">F-box domain-containing protein</fullName>
    </recommendedName>
</protein>
<dbReference type="Proteomes" id="UP000015241">
    <property type="component" value="Unassembled WGS sequence"/>
</dbReference>
<sequence>LPVEVCEWVIDIAWQNTLIACALVSKDWHPRSRYHLDRAIYLSSSKQVRQLSKRMRSARSATSASTAARPASHIIIRGEARAGSHYAPASHLGTFAAMLARELPGAAQLTLSSIDWRASMVQPRCLHRMAVFRGITRLAL</sequence>
<feature type="non-terminal residue" evidence="1">
    <location>
        <position position="1"/>
    </location>
</feature>
<name>S8E3C0_FOMSC</name>
<keyword evidence="2" id="KW-1185">Reference proteome</keyword>